<keyword evidence="2" id="KW-1133">Transmembrane helix</keyword>
<comment type="caution">
    <text evidence="4">The sequence shown here is derived from an EMBL/GenBank/DDBJ whole genome shotgun (WGS) entry which is preliminary data.</text>
</comment>
<dbReference type="Proteomes" id="UP000615446">
    <property type="component" value="Unassembled WGS sequence"/>
</dbReference>
<reference evidence="5" key="2">
    <citation type="submission" date="2019-10" db="EMBL/GenBank/DDBJ databases">
        <title>Conservation and host-specific expression of non-tandemly repeated heterogenous ribosome RNA gene in arbuscular mycorrhizal fungi.</title>
        <authorList>
            <person name="Maeda T."/>
            <person name="Kobayashi Y."/>
            <person name="Nakagawa T."/>
            <person name="Ezawa T."/>
            <person name="Yamaguchi K."/>
            <person name="Bino T."/>
            <person name="Nishimoto Y."/>
            <person name="Shigenobu S."/>
            <person name="Kawaguchi M."/>
        </authorList>
    </citation>
    <scope>NUCLEOTIDE SEQUENCE</scope>
    <source>
        <strain evidence="5">HR1</strain>
    </source>
</reference>
<feature type="chain" id="PRO_5044073123" evidence="3">
    <location>
        <begin position="24"/>
        <end position="318"/>
    </location>
</feature>
<keyword evidence="2" id="KW-0812">Transmembrane</keyword>
<feature type="region of interest" description="Disordered" evidence="1">
    <location>
        <begin position="197"/>
        <end position="264"/>
    </location>
</feature>
<organism evidence="4 6">
    <name type="scientific">Rhizophagus clarus</name>
    <dbReference type="NCBI Taxonomy" id="94130"/>
    <lineage>
        <taxon>Eukaryota</taxon>
        <taxon>Fungi</taxon>
        <taxon>Fungi incertae sedis</taxon>
        <taxon>Mucoromycota</taxon>
        <taxon>Glomeromycotina</taxon>
        <taxon>Glomeromycetes</taxon>
        <taxon>Glomerales</taxon>
        <taxon>Glomeraceae</taxon>
        <taxon>Rhizophagus</taxon>
    </lineage>
</organism>
<keyword evidence="6" id="KW-1185">Reference proteome</keyword>
<dbReference type="AlphaFoldDB" id="A0A2Z6QCY4"/>
<feature type="transmembrane region" description="Helical" evidence="2">
    <location>
        <begin position="297"/>
        <end position="317"/>
    </location>
</feature>
<feature type="compositionally biased region" description="Pro residues" evidence="1">
    <location>
        <begin position="201"/>
        <end position="240"/>
    </location>
</feature>
<dbReference type="EMBL" id="BEXD01000506">
    <property type="protein sequence ID" value="GBB88017.1"/>
    <property type="molecule type" value="Genomic_DNA"/>
</dbReference>
<name>A0A2Z6QCY4_9GLOM</name>
<dbReference type="OrthoDB" id="2421522at2759"/>
<evidence type="ECO:0000313" key="6">
    <source>
        <dbReference type="Proteomes" id="UP000247702"/>
    </source>
</evidence>
<evidence type="ECO:0000256" key="2">
    <source>
        <dbReference type="SAM" id="Phobius"/>
    </source>
</evidence>
<feature type="signal peptide" evidence="3">
    <location>
        <begin position="1"/>
        <end position="23"/>
    </location>
</feature>
<evidence type="ECO:0000256" key="1">
    <source>
        <dbReference type="SAM" id="MobiDB-lite"/>
    </source>
</evidence>
<evidence type="ECO:0000256" key="3">
    <source>
        <dbReference type="SAM" id="SignalP"/>
    </source>
</evidence>
<reference evidence="4 6" key="1">
    <citation type="submission" date="2017-11" db="EMBL/GenBank/DDBJ databases">
        <title>The genome of Rhizophagus clarus HR1 reveals common genetic basis of auxotrophy among arbuscular mycorrhizal fungi.</title>
        <authorList>
            <person name="Kobayashi Y."/>
        </authorList>
    </citation>
    <scope>NUCLEOTIDE SEQUENCE [LARGE SCALE GENOMIC DNA]</scope>
    <source>
        <strain evidence="4 6">HR1</strain>
    </source>
</reference>
<proteinExistence type="predicted"/>
<protein>
    <submittedName>
        <fullName evidence="5">Protein diaphanous homolog 1 isoform X1</fullName>
    </submittedName>
</protein>
<keyword evidence="2" id="KW-0472">Membrane</keyword>
<dbReference type="STRING" id="94130.A0A2Z6QCY4"/>
<gene>
    <name evidence="5" type="ORF">RCL2_003035200</name>
    <name evidence="4" type="ORF">RclHR1_14530001</name>
</gene>
<accession>A0A2Z6QCY4</accession>
<dbReference type="EMBL" id="BLAL01000338">
    <property type="protein sequence ID" value="GET04050.1"/>
    <property type="molecule type" value="Genomic_DNA"/>
</dbReference>
<evidence type="ECO:0000313" key="4">
    <source>
        <dbReference type="EMBL" id="GBB88017.1"/>
    </source>
</evidence>
<keyword evidence="3" id="KW-0732">Signal</keyword>
<sequence>MRNHILTNLFVVLMIFNIPINNKFNVNAETNINAMLKSAINDKKLIARQTGPTEISCSSVVTDNIRKSTDSDIDVPKDTIFVKFNMECNIKTIKVAVASYSLEKFDTDSQWVGMTGVSMKQLGSIGVPKNIGLFIINSYLITASPSECLDAPNDGIGVLAKAGICFTFDNPPGYTTTLSQPCAKTVNIIDDCPPNSIVPPGGVPLPPNLPPGTPPPPGKLPGGAPPAPDEPSGGTPPTPDEPSGEVPAPELPNPPQSPDSNPYCYYNYTPTSTSTFNTITSSIPSPSLLCINSSSSFSSSSLPFLTSFFIVFYFFFLL</sequence>
<dbReference type="Proteomes" id="UP000247702">
    <property type="component" value="Unassembled WGS sequence"/>
</dbReference>
<evidence type="ECO:0000313" key="5">
    <source>
        <dbReference type="EMBL" id="GET04050.1"/>
    </source>
</evidence>